<name>A0A0E9Q4Q9_ANGAN</name>
<reference evidence="1" key="2">
    <citation type="journal article" date="2015" name="Fish Shellfish Immunol.">
        <title>Early steps in the European eel (Anguilla anguilla)-Vibrio vulnificus interaction in the gills: Role of the RtxA13 toxin.</title>
        <authorList>
            <person name="Callol A."/>
            <person name="Pajuelo D."/>
            <person name="Ebbesson L."/>
            <person name="Teles M."/>
            <person name="MacKenzie S."/>
            <person name="Amaro C."/>
        </authorList>
    </citation>
    <scope>NUCLEOTIDE SEQUENCE</scope>
</reference>
<dbReference type="AlphaFoldDB" id="A0A0E9Q4Q9"/>
<proteinExistence type="predicted"/>
<accession>A0A0E9Q4Q9</accession>
<evidence type="ECO:0000313" key="1">
    <source>
        <dbReference type="EMBL" id="JAH11866.1"/>
    </source>
</evidence>
<dbReference type="EMBL" id="GBXM01096711">
    <property type="protein sequence ID" value="JAH11866.1"/>
    <property type="molecule type" value="Transcribed_RNA"/>
</dbReference>
<sequence length="59" mass="6476">MNSNLNVGYDSSNIGVSSSLQVIAKACSALDEWPVRNRIFHAYEQECLNKFGVGVTRAD</sequence>
<protein>
    <submittedName>
        <fullName evidence="1">Uncharacterized protein</fullName>
    </submittedName>
</protein>
<reference evidence="1" key="1">
    <citation type="submission" date="2014-11" db="EMBL/GenBank/DDBJ databases">
        <authorList>
            <person name="Amaro Gonzalez C."/>
        </authorList>
    </citation>
    <scope>NUCLEOTIDE SEQUENCE</scope>
</reference>
<organism evidence="1">
    <name type="scientific">Anguilla anguilla</name>
    <name type="common">European freshwater eel</name>
    <name type="synonym">Muraena anguilla</name>
    <dbReference type="NCBI Taxonomy" id="7936"/>
    <lineage>
        <taxon>Eukaryota</taxon>
        <taxon>Metazoa</taxon>
        <taxon>Chordata</taxon>
        <taxon>Craniata</taxon>
        <taxon>Vertebrata</taxon>
        <taxon>Euteleostomi</taxon>
        <taxon>Actinopterygii</taxon>
        <taxon>Neopterygii</taxon>
        <taxon>Teleostei</taxon>
        <taxon>Anguilliformes</taxon>
        <taxon>Anguillidae</taxon>
        <taxon>Anguilla</taxon>
    </lineage>
</organism>